<dbReference type="SMART" id="SM01074">
    <property type="entry name" value="Cdc6_C"/>
    <property type="match status" value="1"/>
</dbReference>
<dbReference type="PANTHER" id="PTHR10763">
    <property type="entry name" value="CELL DIVISION CONTROL PROTEIN 6-RELATED"/>
    <property type="match status" value="1"/>
</dbReference>
<dbReference type="NCBIfam" id="TIGR02928">
    <property type="entry name" value="orc1/cdc6 family replication initiation protein"/>
    <property type="match status" value="1"/>
</dbReference>
<dbReference type="Pfam" id="PF09079">
    <property type="entry name" value="WHD_Cdc6"/>
    <property type="match status" value="1"/>
</dbReference>
<dbReference type="CDD" id="cd00009">
    <property type="entry name" value="AAA"/>
    <property type="match status" value="1"/>
</dbReference>
<dbReference type="Pfam" id="PF13401">
    <property type="entry name" value="AAA_22"/>
    <property type="match status" value="1"/>
</dbReference>
<evidence type="ECO:0000256" key="4">
    <source>
        <dbReference type="ARBA" id="ARBA00022840"/>
    </source>
</evidence>
<dbReference type="FunFam" id="1.10.8.60:FF:000073">
    <property type="entry name" value="ORC1-type DNA replication protein"/>
    <property type="match status" value="1"/>
</dbReference>
<dbReference type="InterPro" id="IPR055237">
    <property type="entry name" value="Cdc6_lid"/>
</dbReference>
<sequence>MTSYHTKNQMGEFDFKPGNFPFANRNALLDDYTPEEFVGRDDELQEYHAALQPAIDGSQPDNIFLFGKTGVGKTAATRFLFDRLESAGENYDVGIKTKLINCDGIDTSYRIGIELVNTFRKTGEKISETGHPRSKVYDMMWEAFDNHGGLIILVLDEIDHVQDDSLLYQLSRARENRELTSARVSVVGISNDLSYRDRLSPKVRSSLCERSINFPAYSADELREVLRQRESIAFQDDVLGGGVIPLCAAYGAQESGDARKALDLLLKAGDIAQEEGADQVIDEHVRRGRKLLQREEVTRGILGLNEHERILLYAVTTFEAGNESPVRSRDLYRQYESFCEQAGRESLTSRWMHDHIDELEMLGLLAVEKRNEGSTGGQYKTVTLNQDINPVLKALEQIINTVGIHQSIQSQI</sequence>
<evidence type="ECO:0000313" key="8">
    <source>
        <dbReference type="EMBL" id="GAA5051539.1"/>
    </source>
</evidence>
<protein>
    <recommendedName>
        <fullName evidence="5">ORC1-type DNA replication protein</fullName>
    </recommendedName>
</protein>
<gene>
    <name evidence="8" type="ORF">GCM10025751_26680</name>
</gene>
<keyword evidence="2 5" id="KW-0235">DNA replication</keyword>
<keyword evidence="4 5" id="KW-0067">ATP-binding</keyword>
<feature type="domain" description="Cdc6 C-terminal" evidence="7">
    <location>
        <begin position="312"/>
        <end position="395"/>
    </location>
</feature>
<dbReference type="SMART" id="SM00382">
    <property type="entry name" value="AAA"/>
    <property type="match status" value="1"/>
</dbReference>
<evidence type="ECO:0000256" key="1">
    <source>
        <dbReference type="ARBA" id="ARBA00006184"/>
    </source>
</evidence>
<dbReference type="Gene3D" id="1.10.8.60">
    <property type="match status" value="1"/>
</dbReference>
<proteinExistence type="inferred from homology"/>
<dbReference type="Gene3D" id="1.10.10.10">
    <property type="entry name" value="Winged helix-like DNA-binding domain superfamily/Winged helix DNA-binding domain"/>
    <property type="match status" value="1"/>
</dbReference>
<dbReference type="AlphaFoldDB" id="A0AAV3UIA4"/>
<feature type="domain" description="AAA+ ATPase" evidence="6">
    <location>
        <begin position="59"/>
        <end position="209"/>
    </location>
</feature>
<evidence type="ECO:0000259" key="6">
    <source>
        <dbReference type="SMART" id="SM00382"/>
    </source>
</evidence>
<dbReference type="Proteomes" id="UP001501729">
    <property type="component" value="Unassembled WGS sequence"/>
</dbReference>
<feature type="binding site" evidence="5">
    <location>
        <position position="217"/>
    </location>
    <ligand>
        <name>ATP</name>
        <dbReference type="ChEBI" id="CHEBI:30616"/>
    </ligand>
</feature>
<dbReference type="SUPFAM" id="SSF52540">
    <property type="entry name" value="P-loop containing nucleoside triphosphate hydrolases"/>
    <property type="match status" value="1"/>
</dbReference>
<evidence type="ECO:0000259" key="7">
    <source>
        <dbReference type="SMART" id="SM01074"/>
    </source>
</evidence>
<dbReference type="HAMAP" id="MF_01407">
    <property type="entry name" value="ORC1_type_DNA_replic_protein"/>
    <property type="match status" value="1"/>
</dbReference>
<dbReference type="GO" id="GO:0016887">
    <property type="term" value="F:ATP hydrolysis activity"/>
    <property type="evidence" value="ECO:0007669"/>
    <property type="project" value="InterPro"/>
</dbReference>
<dbReference type="InterPro" id="IPR050311">
    <property type="entry name" value="ORC1/CDC6"/>
</dbReference>
<evidence type="ECO:0000256" key="3">
    <source>
        <dbReference type="ARBA" id="ARBA00022741"/>
    </source>
</evidence>
<dbReference type="EMBL" id="BAABKX010000009">
    <property type="protein sequence ID" value="GAA5051539.1"/>
    <property type="molecule type" value="Genomic_DNA"/>
</dbReference>
<comment type="function">
    <text evidence="5">Involved in regulation of DNA replication.</text>
</comment>
<dbReference type="CDD" id="cd08768">
    <property type="entry name" value="Cdc6_C"/>
    <property type="match status" value="1"/>
</dbReference>
<dbReference type="Gene3D" id="3.40.50.300">
    <property type="entry name" value="P-loop containing nucleotide triphosphate hydrolases"/>
    <property type="match status" value="1"/>
</dbReference>
<comment type="caution">
    <text evidence="8">The sequence shown here is derived from an EMBL/GenBank/DDBJ whole genome shotgun (WGS) entry which is preliminary data.</text>
</comment>
<organism evidence="8 9">
    <name type="scientific">Haladaptatus pallidirubidus</name>
    <dbReference type="NCBI Taxonomy" id="1008152"/>
    <lineage>
        <taxon>Archaea</taxon>
        <taxon>Methanobacteriati</taxon>
        <taxon>Methanobacteriota</taxon>
        <taxon>Stenosarchaea group</taxon>
        <taxon>Halobacteria</taxon>
        <taxon>Halobacteriales</taxon>
        <taxon>Haladaptataceae</taxon>
        <taxon>Haladaptatus</taxon>
    </lineage>
</organism>
<evidence type="ECO:0000256" key="5">
    <source>
        <dbReference type="HAMAP-Rule" id="MF_01407"/>
    </source>
</evidence>
<dbReference type="Pfam" id="PF22703">
    <property type="entry name" value="Cdc6_lid"/>
    <property type="match status" value="1"/>
</dbReference>
<dbReference type="InterPro" id="IPR036388">
    <property type="entry name" value="WH-like_DNA-bd_sf"/>
</dbReference>
<dbReference type="InterPro" id="IPR015163">
    <property type="entry name" value="Cdc6_C"/>
</dbReference>
<dbReference type="SUPFAM" id="SSF46785">
    <property type="entry name" value="Winged helix' DNA-binding domain"/>
    <property type="match status" value="1"/>
</dbReference>
<dbReference type="GO" id="GO:0005524">
    <property type="term" value="F:ATP binding"/>
    <property type="evidence" value="ECO:0007669"/>
    <property type="project" value="UniProtKB-UniRule"/>
</dbReference>
<name>A0AAV3UIA4_9EURY</name>
<dbReference type="InterPro" id="IPR003593">
    <property type="entry name" value="AAA+_ATPase"/>
</dbReference>
<keyword evidence="3 5" id="KW-0547">Nucleotide-binding</keyword>
<comment type="similarity">
    <text evidence="1 5">Belongs to the CDC6/cdc18 family.</text>
</comment>
<keyword evidence="9" id="KW-1185">Reference proteome</keyword>
<dbReference type="InterPro" id="IPR036390">
    <property type="entry name" value="WH_DNA-bd_sf"/>
</dbReference>
<feature type="binding site" evidence="5">
    <location>
        <begin position="71"/>
        <end position="75"/>
    </location>
    <ligand>
        <name>ATP</name>
        <dbReference type="ChEBI" id="CHEBI:30616"/>
    </ligand>
</feature>
<dbReference type="InterPro" id="IPR049945">
    <property type="entry name" value="AAA_22"/>
</dbReference>
<reference evidence="8 9" key="1">
    <citation type="journal article" date="2019" name="Int. J. Syst. Evol. Microbiol.">
        <title>The Global Catalogue of Microorganisms (GCM) 10K type strain sequencing project: providing services to taxonomists for standard genome sequencing and annotation.</title>
        <authorList>
            <consortium name="The Broad Institute Genomics Platform"/>
            <consortium name="The Broad Institute Genome Sequencing Center for Infectious Disease"/>
            <person name="Wu L."/>
            <person name="Ma J."/>
        </authorList>
    </citation>
    <scope>NUCLEOTIDE SEQUENCE [LARGE SCALE GENOMIC DNA]</scope>
    <source>
        <strain evidence="8 9">JCM 17504</strain>
    </source>
</reference>
<evidence type="ECO:0000256" key="2">
    <source>
        <dbReference type="ARBA" id="ARBA00022705"/>
    </source>
</evidence>
<feature type="binding site" evidence="5">
    <location>
        <position position="229"/>
    </location>
    <ligand>
        <name>ATP</name>
        <dbReference type="ChEBI" id="CHEBI:30616"/>
    </ligand>
</feature>
<dbReference type="PANTHER" id="PTHR10763:SF22">
    <property type="entry name" value="ORC1-TYPE DNA REPLICATION PROTEIN"/>
    <property type="match status" value="1"/>
</dbReference>
<dbReference type="InterPro" id="IPR027417">
    <property type="entry name" value="P-loop_NTPase"/>
</dbReference>
<dbReference type="InterPro" id="IPR014277">
    <property type="entry name" value="Orc1/Cdc6_arc"/>
</dbReference>
<dbReference type="GO" id="GO:0006260">
    <property type="term" value="P:DNA replication"/>
    <property type="evidence" value="ECO:0007669"/>
    <property type="project" value="UniProtKB-UniRule"/>
</dbReference>
<accession>A0AAV3UIA4</accession>
<evidence type="ECO:0000313" key="9">
    <source>
        <dbReference type="Proteomes" id="UP001501729"/>
    </source>
</evidence>